<evidence type="ECO:0000256" key="10">
    <source>
        <dbReference type="RuleBase" id="RU000589"/>
    </source>
</evidence>
<evidence type="ECO:0000256" key="5">
    <source>
        <dbReference type="ARBA" id="ARBA00023085"/>
    </source>
</evidence>
<reference evidence="12" key="1">
    <citation type="submission" date="2020-06" db="EMBL/GenBank/DDBJ databases">
        <title>WGS assembly of Ceratodon purpureus strain R40.</title>
        <authorList>
            <person name="Carey S.B."/>
            <person name="Jenkins J."/>
            <person name="Shu S."/>
            <person name="Lovell J.T."/>
            <person name="Sreedasyam A."/>
            <person name="Maumus F."/>
            <person name="Tiley G.P."/>
            <person name="Fernandez-Pozo N."/>
            <person name="Barry K."/>
            <person name="Chen C."/>
            <person name="Wang M."/>
            <person name="Lipzen A."/>
            <person name="Daum C."/>
            <person name="Saski C.A."/>
            <person name="Payton A.C."/>
            <person name="Mcbreen J.C."/>
            <person name="Conrad R.E."/>
            <person name="Kollar L.M."/>
            <person name="Olsson S."/>
            <person name="Huttunen S."/>
            <person name="Landis J.B."/>
            <person name="Wickett N.J."/>
            <person name="Johnson M.G."/>
            <person name="Rensing S.A."/>
            <person name="Grimwood J."/>
            <person name="Schmutz J."/>
            <person name="Mcdaniel S.F."/>
        </authorList>
    </citation>
    <scope>NUCLEOTIDE SEQUENCE</scope>
    <source>
        <strain evidence="12">R40</strain>
    </source>
</reference>
<dbReference type="GO" id="GO:0042545">
    <property type="term" value="P:cell wall modification"/>
    <property type="evidence" value="ECO:0007669"/>
    <property type="project" value="UniProtKB-UniRule"/>
</dbReference>
<dbReference type="FunFam" id="2.160.20.10:FF:000013">
    <property type="entry name" value="Pectinesterase"/>
    <property type="match status" value="1"/>
</dbReference>
<dbReference type="InterPro" id="IPR033131">
    <property type="entry name" value="Pectinesterase_Asp_AS"/>
</dbReference>
<comment type="catalytic activity">
    <reaction evidence="7 10">
        <text>[(1-&gt;4)-alpha-D-galacturonosyl methyl ester](n) + n H2O = [(1-&gt;4)-alpha-D-galacturonosyl](n) + n methanol + n H(+)</text>
        <dbReference type="Rhea" id="RHEA:22380"/>
        <dbReference type="Rhea" id="RHEA-COMP:14570"/>
        <dbReference type="Rhea" id="RHEA-COMP:14573"/>
        <dbReference type="ChEBI" id="CHEBI:15377"/>
        <dbReference type="ChEBI" id="CHEBI:15378"/>
        <dbReference type="ChEBI" id="CHEBI:17790"/>
        <dbReference type="ChEBI" id="CHEBI:140522"/>
        <dbReference type="ChEBI" id="CHEBI:140523"/>
        <dbReference type="EC" id="3.1.1.11"/>
    </reaction>
</comment>
<evidence type="ECO:0000313" key="12">
    <source>
        <dbReference type="EMBL" id="KAG0591604.1"/>
    </source>
</evidence>
<dbReference type="InterPro" id="IPR000070">
    <property type="entry name" value="Pectinesterase_cat"/>
</dbReference>
<evidence type="ECO:0000259" key="11">
    <source>
        <dbReference type="Pfam" id="PF01095"/>
    </source>
</evidence>
<dbReference type="Pfam" id="PF01095">
    <property type="entry name" value="Pectinesterase"/>
    <property type="match status" value="1"/>
</dbReference>
<evidence type="ECO:0000256" key="2">
    <source>
        <dbReference type="ARBA" id="ARBA00008891"/>
    </source>
</evidence>
<keyword evidence="6" id="KW-0325">Glycoprotein</keyword>
<feature type="signal peptide" evidence="10">
    <location>
        <begin position="1"/>
        <end position="26"/>
    </location>
</feature>
<comment type="caution">
    <text evidence="12">The sequence shown here is derived from an EMBL/GenBank/DDBJ whole genome shotgun (WGS) entry which is preliminary data.</text>
</comment>
<evidence type="ECO:0000256" key="4">
    <source>
        <dbReference type="ARBA" id="ARBA00022801"/>
    </source>
</evidence>
<evidence type="ECO:0000256" key="1">
    <source>
        <dbReference type="ARBA" id="ARBA00005184"/>
    </source>
</evidence>
<evidence type="ECO:0000256" key="9">
    <source>
        <dbReference type="PROSITE-ProRule" id="PRU10040"/>
    </source>
</evidence>
<dbReference type="EMBL" id="CM026421">
    <property type="protein sequence ID" value="KAG0591604.1"/>
    <property type="molecule type" value="Genomic_DNA"/>
</dbReference>
<keyword evidence="13" id="KW-1185">Reference proteome</keyword>
<proteinExistence type="inferred from homology"/>
<feature type="active site" evidence="9">
    <location>
        <position position="229"/>
    </location>
</feature>
<name>A0A8T0J6Q7_CERPU</name>
<dbReference type="GO" id="GO:0030599">
    <property type="term" value="F:pectinesterase activity"/>
    <property type="evidence" value="ECO:0007669"/>
    <property type="project" value="UniProtKB-UniRule"/>
</dbReference>
<evidence type="ECO:0000256" key="6">
    <source>
        <dbReference type="ARBA" id="ARBA00023180"/>
    </source>
</evidence>
<dbReference type="AlphaFoldDB" id="A0A8T0J6Q7"/>
<keyword evidence="4 10" id="KW-0378">Hydrolase</keyword>
<dbReference type="GO" id="GO:0045490">
    <property type="term" value="P:pectin catabolic process"/>
    <property type="evidence" value="ECO:0007669"/>
    <property type="project" value="UniProtKB-UniRule"/>
</dbReference>
<keyword evidence="10" id="KW-0732">Signal</keyword>
<dbReference type="InterPro" id="IPR012334">
    <property type="entry name" value="Pectin_lyas_fold"/>
</dbReference>
<feature type="domain" description="Pectinesterase catalytic" evidence="11">
    <location>
        <begin position="77"/>
        <end position="363"/>
    </location>
</feature>
<protein>
    <recommendedName>
        <fullName evidence="3 10">Pectinesterase</fullName>
        <ecNumber evidence="3 10">3.1.1.11</ecNumber>
    </recommendedName>
</protein>
<dbReference type="InterPro" id="IPR011050">
    <property type="entry name" value="Pectin_lyase_fold/virulence"/>
</dbReference>
<dbReference type="PROSITE" id="PS00503">
    <property type="entry name" value="PECTINESTERASE_2"/>
    <property type="match status" value="1"/>
</dbReference>
<evidence type="ECO:0000256" key="8">
    <source>
        <dbReference type="ARBA" id="ARBA00057335"/>
    </source>
</evidence>
<dbReference type="SUPFAM" id="SSF51126">
    <property type="entry name" value="Pectin lyase-like"/>
    <property type="match status" value="1"/>
</dbReference>
<keyword evidence="5 10" id="KW-0063">Aspartyl esterase</keyword>
<feature type="chain" id="PRO_5035964435" description="Pectinesterase" evidence="10">
    <location>
        <begin position="27"/>
        <end position="370"/>
    </location>
</feature>
<dbReference type="EC" id="3.1.1.11" evidence="3 10"/>
<dbReference type="PANTHER" id="PTHR31321">
    <property type="entry name" value="ACYL-COA THIOESTER HYDROLASE YBHC-RELATED"/>
    <property type="match status" value="1"/>
</dbReference>
<sequence>MARVWSSVVVLVSCLSFVSVPQPVSSAVNIPATRDEVVASFQTWVEGVGAKHAAFEIAARTAGSIDDLSSKVGETVIVVDQSGTGNYKTINEAFNAVPLHNKNPITIKVNAGTYNERVVVPKSKWRITLQGAGRDVTKITSKSAAGETGTTYTTSTFGVSAPYFTARNISFENSSPPPNGGAQQQAVALRTTGDFNAFYGCAFYGQQDTLYDDRGRHYFKDTLVVGSVDFIFGDGKSLYKNCELRVLPSGGGSLTAQKRLSLSEDTGYSFVNCKVTGSGPATVYLGRAWGPYSRVVFAFTEFANIINPVGWYNWGDAAREGTVFYGQYKCFGPGANQANRASWSHELTDAQAAPFMSLGYIDGSLWVTGE</sequence>
<evidence type="ECO:0000313" key="13">
    <source>
        <dbReference type="Proteomes" id="UP000822688"/>
    </source>
</evidence>
<comment type="similarity">
    <text evidence="2">Belongs to the pectinesterase family.</text>
</comment>
<comment type="function">
    <text evidence="8">Acts in the modification of cell walls via demethylesterification of cell wall pectin.</text>
</comment>
<dbReference type="PANTHER" id="PTHR31321:SF139">
    <property type="entry name" value="PECTINESTERASE CATALYTIC DOMAIN-CONTAINING PROTEIN"/>
    <property type="match status" value="1"/>
</dbReference>
<gene>
    <name evidence="12" type="ORF">KC19_1G187500</name>
</gene>
<organism evidence="12 13">
    <name type="scientific">Ceratodon purpureus</name>
    <name type="common">Fire moss</name>
    <name type="synonym">Dicranum purpureum</name>
    <dbReference type="NCBI Taxonomy" id="3225"/>
    <lineage>
        <taxon>Eukaryota</taxon>
        <taxon>Viridiplantae</taxon>
        <taxon>Streptophyta</taxon>
        <taxon>Embryophyta</taxon>
        <taxon>Bryophyta</taxon>
        <taxon>Bryophytina</taxon>
        <taxon>Bryopsida</taxon>
        <taxon>Dicranidae</taxon>
        <taxon>Pseudoditrichales</taxon>
        <taxon>Ditrichaceae</taxon>
        <taxon>Ceratodon</taxon>
    </lineage>
</organism>
<evidence type="ECO:0000256" key="3">
    <source>
        <dbReference type="ARBA" id="ARBA00013229"/>
    </source>
</evidence>
<dbReference type="Gene3D" id="2.160.20.10">
    <property type="entry name" value="Single-stranded right-handed beta-helix, Pectin lyase-like"/>
    <property type="match status" value="1"/>
</dbReference>
<comment type="pathway">
    <text evidence="1 10">Glycan metabolism; pectin degradation; 2-dehydro-3-deoxy-D-gluconate from pectin: step 1/5.</text>
</comment>
<dbReference type="Proteomes" id="UP000822688">
    <property type="component" value="Chromosome 1"/>
</dbReference>
<accession>A0A8T0J6Q7</accession>
<evidence type="ECO:0000256" key="7">
    <source>
        <dbReference type="ARBA" id="ARBA00047928"/>
    </source>
</evidence>